<proteinExistence type="predicted"/>
<dbReference type="STRING" id="1122244.GCA_000426885_00030"/>
<name>A0A378R3W7_9GAMM</name>
<organism evidence="1 2">
    <name type="scientific">Moraxella caprae</name>
    <dbReference type="NCBI Taxonomy" id="90240"/>
    <lineage>
        <taxon>Bacteria</taxon>
        <taxon>Pseudomonadati</taxon>
        <taxon>Pseudomonadota</taxon>
        <taxon>Gammaproteobacteria</taxon>
        <taxon>Moraxellales</taxon>
        <taxon>Moraxellaceae</taxon>
        <taxon>Moraxella</taxon>
    </lineage>
</organism>
<dbReference type="RefSeq" id="WP_029101999.1">
    <property type="nucleotide sequence ID" value="NZ_UGQB01000004.1"/>
</dbReference>
<evidence type="ECO:0000313" key="2">
    <source>
        <dbReference type="Proteomes" id="UP000254065"/>
    </source>
</evidence>
<accession>A0A378R3W7</accession>
<dbReference type="AlphaFoldDB" id="A0A378R3W7"/>
<evidence type="ECO:0000313" key="1">
    <source>
        <dbReference type="EMBL" id="STZ08580.1"/>
    </source>
</evidence>
<gene>
    <name evidence="1" type="ORF">NCTC12877_01584</name>
</gene>
<keyword evidence="2" id="KW-1185">Reference proteome</keyword>
<sequence length="148" mass="16784">MNFVQIKDTTLKWLVNHSNLWIIDKIPSPSLSLDNKYVVHIEMEVGDTMADLFRKILLACGIEPHREHYKRGLQLQSALQHNRDMILVVSNADLMGKQANFRKFVLVSEEIAGVFIQGNVFTLGSLAQTEMSFIMQSFVGVHAQTVEP</sequence>
<dbReference type="Proteomes" id="UP000254065">
    <property type="component" value="Unassembled WGS sequence"/>
</dbReference>
<reference evidence="1 2" key="1">
    <citation type="submission" date="2018-06" db="EMBL/GenBank/DDBJ databases">
        <authorList>
            <consortium name="Pathogen Informatics"/>
            <person name="Doyle S."/>
        </authorList>
    </citation>
    <scope>NUCLEOTIDE SEQUENCE [LARGE SCALE GENOMIC DNA]</scope>
    <source>
        <strain evidence="1 2">NCTC12877</strain>
    </source>
</reference>
<protein>
    <submittedName>
        <fullName evidence="1">Uncharacterized protein</fullName>
    </submittedName>
</protein>
<dbReference type="EMBL" id="UGQB01000004">
    <property type="protein sequence ID" value="STZ08580.1"/>
    <property type="molecule type" value="Genomic_DNA"/>
</dbReference>